<keyword evidence="4" id="KW-1185">Reference proteome</keyword>
<evidence type="ECO:0000313" key="3">
    <source>
        <dbReference type="EMBL" id="RRD00578.1"/>
    </source>
</evidence>
<dbReference type="CDD" id="cd06445">
    <property type="entry name" value="ATase"/>
    <property type="match status" value="1"/>
</dbReference>
<dbReference type="InterPro" id="IPR036217">
    <property type="entry name" value="MethylDNA_cys_MeTrfase_DNAb"/>
</dbReference>
<keyword evidence="1" id="KW-0227">DNA damage</keyword>
<dbReference type="EMBL" id="RQXV01000002">
    <property type="protein sequence ID" value="RRD00578.1"/>
    <property type="molecule type" value="Genomic_DNA"/>
</dbReference>
<dbReference type="Pfam" id="PF01035">
    <property type="entry name" value="DNA_binding_1"/>
    <property type="match status" value="1"/>
</dbReference>
<dbReference type="PANTHER" id="PTHR42942:SF1">
    <property type="entry name" value="ALKYLTRANSFERASE-LIKE PROTEIN 1"/>
    <property type="match status" value="1"/>
</dbReference>
<dbReference type="OrthoDB" id="9132167at2"/>
<dbReference type="InterPro" id="IPR036388">
    <property type="entry name" value="WH-like_DNA-bd_sf"/>
</dbReference>
<evidence type="ECO:0000259" key="2">
    <source>
        <dbReference type="Pfam" id="PF01035"/>
    </source>
</evidence>
<dbReference type="PANTHER" id="PTHR42942">
    <property type="entry name" value="6-O-METHYLGUANINE DNA METHYLTRANSFERASE"/>
    <property type="match status" value="1"/>
</dbReference>
<dbReference type="SUPFAM" id="SSF46767">
    <property type="entry name" value="Methylated DNA-protein cysteine methyltransferase, C-terminal domain"/>
    <property type="match status" value="1"/>
</dbReference>
<dbReference type="GO" id="GO:0003824">
    <property type="term" value="F:catalytic activity"/>
    <property type="evidence" value="ECO:0007669"/>
    <property type="project" value="InterPro"/>
</dbReference>
<reference evidence="3 4" key="1">
    <citation type="submission" date="2018-11" db="EMBL/GenBank/DDBJ databases">
        <title>The draft genome sequence of Amphritea balenae JAMM 1525T.</title>
        <authorList>
            <person name="Fang Z."/>
            <person name="Zhang Y."/>
            <person name="Han X."/>
        </authorList>
    </citation>
    <scope>NUCLEOTIDE SEQUENCE [LARGE SCALE GENOMIC DNA]</scope>
    <source>
        <strain evidence="3 4">JAMM 1525</strain>
    </source>
</reference>
<proteinExistence type="predicted"/>
<gene>
    <name evidence="3" type="ORF">EHS89_05680</name>
</gene>
<dbReference type="GO" id="GO:0006281">
    <property type="term" value="P:DNA repair"/>
    <property type="evidence" value="ECO:0007669"/>
    <property type="project" value="InterPro"/>
</dbReference>
<name>A0A3P1SU57_9GAMM</name>
<comment type="caution">
    <text evidence="3">The sequence shown here is derived from an EMBL/GenBank/DDBJ whole genome shotgun (WGS) entry which is preliminary data.</text>
</comment>
<dbReference type="InterPro" id="IPR052520">
    <property type="entry name" value="ATL_DNA_repair"/>
</dbReference>
<protein>
    <submittedName>
        <fullName evidence="3">MGMT family protein</fullName>
    </submittedName>
</protein>
<feature type="domain" description="Methylated-DNA-[protein]-cysteine S-methyltransferase DNA binding" evidence="2">
    <location>
        <begin position="8"/>
        <end position="87"/>
    </location>
</feature>
<sequence length="103" mass="11366">MNNNPQYEVIWQIVAAIPQGKVATYGQVAELAGLPRGARMVGRCLSQLPRDSKLPWFRVVNASGRISLPEGSEGYVKQLGCLQEEGVAVVNGKIRLSVFRWQL</sequence>
<dbReference type="Proteomes" id="UP000267535">
    <property type="component" value="Unassembled WGS sequence"/>
</dbReference>
<organism evidence="3 4">
    <name type="scientific">Amphritea balenae</name>
    <dbReference type="NCBI Taxonomy" id="452629"/>
    <lineage>
        <taxon>Bacteria</taxon>
        <taxon>Pseudomonadati</taxon>
        <taxon>Pseudomonadota</taxon>
        <taxon>Gammaproteobacteria</taxon>
        <taxon>Oceanospirillales</taxon>
        <taxon>Oceanospirillaceae</taxon>
        <taxon>Amphritea</taxon>
    </lineage>
</organism>
<dbReference type="Gene3D" id="1.10.10.10">
    <property type="entry name" value="Winged helix-like DNA-binding domain superfamily/Winged helix DNA-binding domain"/>
    <property type="match status" value="1"/>
</dbReference>
<accession>A0A3P1SU57</accession>
<evidence type="ECO:0000313" key="4">
    <source>
        <dbReference type="Proteomes" id="UP000267535"/>
    </source>
</evidence>
<evidence type="ECO:0000256" key="1">
    <source>
        <dbReference type="ARBA" id="ARBA00022763"/>
    </source>
</evidence>
<dbReference type="AlphaFoldDB" id="A0A3P1SU57"/>
<dbReference type="RefSeq" id="WP_124925159.1">
    <property type="nucleotide sequence ID" value="NZ_BMOH01000003.1"/>
</dbReference>
<dbReference type="InterPro" id="IPR014048">
    <property type="entry name" value="MethylDNA_cys_MeTrfase_DNA-bd"/>
</dbReference>